<protein>
    <submittedName>
        <fullName evidence="1">Uncharacterized protein</fullName>
    </submittedName>
</protein>
<reference evidence="1 2" key="1">
    <citation type="submission" date="2019-02" db="EMBL/GenBank/DDBJ databases">
        <title>Deep-cultivation of Planctomycetes and their phenomic and genomic characterization uncovers novel biology.</title>
        <authorList>
            <person name="Wiegand S."/>
            <person name="Jogler M."/>
            <person name="Boedeker C."/>
            <person name="Pinto D."/>
            <person name="Vollmers J."/>
            <person name="Rivas-Marin E."/>
            <person name="Kohn T."/>
            <person name="Peeters S.H."/>
            <person name="Heuer A."/>
            <person name="Rast P."/>
            <person name="Oberbeckmann S."/>
            <person name="Bunk B."/>
            <person name="Jeske O."/>
            <person name="Meyerdierks A."/>
            <person name="Storesund J.E."/>
            <person name="Kallscheuer N."/>
            <person name="Luecker S."/>
            <person name="Lage O.M."/>
            <person name="Pohl T."/>
            <person name="Merkel B.J."/>
            <person name="Hornburger P."/>
            <person name="Mueller R.-W."/>
            <person name="Bruemmer F."/>
            <person name="Labrenz M."/>
            <person name="Spormann A.M."/>
            <person name="Op den Camp H."/>
            <person name="Overmann J."/>
            <person name="Amann R."/>
            <person name="Jetten M.S.M."/>
            <person name="Mascher T."/>
            <person name="Medema M.H."/>
            <person name="Devos D.P."/>
            <person name="Kaster A.-K."/>
            <person name="Ovreas L."/>
            <person name="Rohde M."/>
            <person name="Galperin M.Y."/>
            <person name="Jogler C."/>
        </authorList>
    </citation>
    <scope>NUCLEOTIDE SEQUENCE [LARGE SCALE GENOMIC DNA]</scope>
    <source>
        <strain evidence="1 2">FF011L</strain>
    </source>
</reference>
<accession>A0A517MJE1</accession>
<dbReference type="AlphaFoldDB" id="A0A517MJE1"/>
<proteinExistence type="predicted"/>
<sequence>MLGKQNATHPANFVPDSLAPPQPQFGQVIFRVVRAGDLSRIRRYHPRSPARFDFGIPLATSHLAIETAG</sequence>
<organism evidence="1 2">
    <name type="scientific">Roseimaritima multifibrata</name>
    <dbReference type="NCBI Taxonomy" id="1930274"/>
    <lineage>
        <taxon>Bacteria</taxon>
        <taxon>Pseudomonadati</taxon>
        <taxon>Planctomycetota</taxon>
        <taxon>Planctomycetia</taxon>
        <taxon>Pirellulales</taxon>
        <taxon>Pirellulaceae</taxon>
        <taxon>Roseimaritima</taxon>
    </lineage>
</organism>
<dbReference type="EMBL" id="CP036262">
    <property type="protein sequence ID" value="QDS94993.1"/>
    <property type="molecule type" value="Genomic_DNA"/>
</dbReference>
<keyword evidence="2" id="KW-1185">Reference proteome</keyword>
<evidence type="ECO:0000313" key="1">
    <source>
        <dbReference type="EMBL" id="QDS94993.1"/>
    </source>
</evidence>
<dbReference type="KEGG" id="rml:FF011L_37770"/>
<evidence type="ECO:0000313" key="2">
    <source>
        <dbReference type="Proteomes" id="UP000320672"/>
    </source>
</evidence>
<dbReference type="Proteomes" id="UP000320672">
    <property type="component" value="Chromosome"/>
</dbReference>
<gene>
    <name evidence="1" type="ORF">FF011L_37770</name>
</gene>
<name>A0A517MJE1_9BACT</name>